<dbReference type="Proteomes" id="UP000075755">
    <property type="component" value="Plasmid pAA02"/>
</dbReference>
<dbReference type="PANTHER" id="PTHR43566">
    <property type="entry name" value="CONSERVED PROTEIN"/>
    <property type="match status" value="1"/>
</dbReference>
<name>A0AAC9FEJ2_AMIAI</name>
<evidence type="ECO:0000313" key="3">
    <source>
        <dbReference type="Proteomes" id="UP000075755"/>
    </source>
</evidence>
<dbReference type="EMBL" id="CP015007">
    <property type="protein sequence ID" value="AMS44893.1"/>
    <property type="molecule type" value="Genomic_DNA"/>
</dbReference>
<dbReference type="SMART" id="SM00382">
    <property type="entry name" value="AAA"/>
    <property type="match status" value="1"/>
</dbReference>
<evidence type="ECO:0000259" key="1">
    <source>
        <dbReference type="SMART" id="SM00382"/>
    </source>
</evidence>
<dbReference type="CDD" id="cd00009">
    <property type="entry name" value="AAA"/>
    <property type="match status" value="1"/>
</dbReference>
<proteinExistence type="predicted"/>
<organism evidence="2 3">
    <name type="scientific">Aminobacter aminovorans</name>
    <name type="common">Chelatobacter heintzii</name>
    <dbReference type="NCBI Taxonomy" id="83263"/>
    <lineage>
        <taxon>Bacteria</taxon>
        <taxon>Pseudomonadati</taxon>
        <taxon>Pseudomonadota</taxon>
        <taxon>Alphaproteobacteria</taxon>
        <taxon>Hyphomicrobiales</taxon>
        <taxon>Phyllobacteriaceae</taxon>
        <taxon>Aminobacter</taxon>
    </lineage>
</organism>
<sequence>MEQGSINARMIIRRITPEVLEMLDASPAVALLGPRQVGKTTLALEIGETRPSIYLDLESDADRAKLIEPELYLTRHEDKLVILDEVHRLPGLFQNLRGLIDRGRRAGLRTGRFLLLGSASIDLMKQSSETLAGRIAYLEMHPLDGLEVAPRDLSSLWVRGGFPESFLAPNDRASLRWRQGFIRSYLERDIPMLGPRIPAETLRRFWTMLAHHQSGLLNAAEFARALGIDGKTVASYLDLLVDLLLVRRLEPWYSNVSKRLVKSPKIYVRDSGLTHALLGLGTQEQLLGHPVAGGSWEGFVIETLSAAVPEGTDINFYRTSAGAEIDVLLTLPGAAVWAIEIKRSLSPKVEKGFHLAAVDIRPDRRILIYPGTETYPLPHDVEAMPLTVVAAELAKLH</sequence>
<dbReference type="KEGG" id="aak:AA2016_5988"/>
<dbReference type="Pfam" id="PF13635">
    <property type="entry name" value="DUF4143"/>
    <property type="match status" value="1"/>
</dbReference>
<protein>
    <submittedName>
        <fullName evidence="2">ATPase</fullName>
    </submittedName>
</protein>
<keyword evidence="2" id="KW-0614">Plasmid</keyword>
<dbReference type="InterPro" id="IPR025420">
    <property type="entry name" value="DUF4143"/>
</dbReference>
<gene>
    <name evidence="2" type="ORF">AA2016_5988</name>
</gene>
<feature type="domain" description="AAA+ ATPase" evidence="1">
    <location>
        <begin position="25"/>
        <end position="162"/>
    </location>
</feature>
<geneLocation type="plasmid" evidence="2 3">
    <name>pAA02</name>
</geneLocation>
<dbReference type="AlphaFoldDB" id="A0AAC9FEJ2"/>
<accession>A0AAC9FEJ2</accession>
<dbReference type="InterPro" id="IPR003593">
    <property type="entry name" value="AAA+_ATPase"/>
</dbReference>
<evidence type="ECO:0000313" key="2">
    <source>
        <dbReference type="EMBL" id="AMS44893.1"/>
    </source>
</evidence>
<dbReference type="Pfam" id="PF13173">
    <property type="entry name" value="AAA_14"/>
    <property type="match status" value="1"/>
</dbReference>
<dbReference type="SUPFAM" id="SSF52540">
    <property type="entry name" value="P-loop containing nucleoside triphosphate hydrolases"/>
    <property type="match status" value="1"/>
</dbReference>
<dbReference type="Gene3D" id="3.40.50.300">
    <property type="entry name" value="P-loop containing nucleotide triphosphate hydrolases"/>
    <property type="match status" value="1"/>
</dbReference>
<dbReference type="PANTHER" id="PTHR43566:SF2">
    <property type="entry name" value="DUF4143 DOMAIN-CONTAINING PROTEIN"/>
    <property type="match status" value="1"/>
</dbReference>
<dbReference type="InterPro" id="IPR041682">
    <property type="entry name" value="AAA_14"/>
</dbReference>
<dbReference type="InterPro" id="IPR027417">
    <property type="entry name" value="P-loop_NTPase"/>
</dbReference>
<reference evidence="2 3" key="1">
    <citation type="submission" date="2016-03" db="EMBL/GenBank/DDBJ databases">
        <title>Complete genome of Aminobacter aminovorans KCTC 2477.</title>
        <authorList>
            <person name="Kim K.M."/>
        </authorList>
    </citation>
    <scope>NUCLEOTIDE SEQUENCE [LARGE SCALE GENOMIC DNA]</scope>
    <source>
        <strain evidence="2 3">KCTC 2477</strain>
        <plasmid evidence="2 3">pAA02</plasmid>
    </source>
</reference>